<dbReference type="EMBL" id="JAKKPZ010000032">
    <property type="protein sequence ID" value="KAI1709110.1"/>
    <property type="molecule type" value="Genomic_DNA"/>
</dbReference>
<name>A0AAD4MY15_9BILA</name>
<evidence type="ECO:0000256" key="2">
    <source>
        <dbReference type="PIRSR" id="PIRSR600101-2"/>
    </source>
</evidence>
<feature type="binding site" evidence="2">
    <location>
        <position position="73"/>
    </location>
    <ligand>
        <name>L-glutamate</name>
        <dbReference type="ChEBI" id="CHEBI:29985"/>
    </ligand>
</feature>
<dbReference type="InterPro" id="IPR029055">
    <property type="entry name" value="Ntn_hydrolases_N"/>
</dbReference>
<feature type="active site" description="Nucleophile" evidence="1">
    <location>
        <position position="360"/>
    </location>
</feature>
<feature type="binding site" evidence="2">
    <location>
        <position position="454"/>
    </location>
    <ligand>
        <name>L-glutamate</name>
        <dbReference type="ChEBI" id="CHEBI:29985"/>
    </ligand>
</feature>
<evidence type="ECO:0000313" key="3">
    <source>
        <dbReference type="EMBL" id="KAI1709110.1"/>
    </source>
</evidence>
<dbReference type="InterPro" id="IPR000101">
    <property type="entry name" value="GGT_peptidase"/>
</dbReference>
<dbReference type="NCBIfam" id="TIGR00066">
    <property type="entry name" value="g_glut_trans"/>
    <property type="match status" value="1"/>
</dbReference>
<reference evidence="3" key="1">
    <citation type="submission" date="2022-01" db="EMBL/GenBank/DDBJ databases">
        <title>Genome Sequence Resource for Two Populations of Ditylenchus destructor, the Migratory Endoparasitic Phytonematode.</title>
        <authorList>
            <person name="Zhang H."/>
            <person name="Lin R."/>
            <person name="Xie B."/>
        </authorList>
    </citation>
    <scope>NUCLEOTIDE SEQUENCE</scope>
    <source>
        <strain evidence="3">BazhouSP</strain>
    </source>
</reference>
<dbReference type="GO" id="GO:0005886">
    <property type="term" value="C:plasma membrane"/>
    <property type="evidence" value="ECO:0007669"/>
    <property type="project" value="TreeGrafter"/>
</dbReference>
<protein>
    <submittedName>
        <fullName evidence="3">Gamma-glutamyltranspeptidase domain-containing protein</fullName>
    </submittedName>
</protein>
<dbReference type="InterPro" id="IPR043138">
    <property type="entry name" value="GGT_lsub"/>
</dbReference>
<dbReference type="GO" id="GO:0036374">
    <property type="term" value="F:glutathione hydrolase activity"/>
    <property type="evidence" value="ECO:0007669"/>
    <property type="project" value="InterPro"/>
</dbReference>
<dbReference type="PANTHER" id="PTHR11686">
    <property type="entry name" value="GAMMA GLUTAMYL TRANSPEPTIDASE"/>
    <property type="match status" value="1"/>
</dbReference>
<feature type="binding site" evidence="2">
    <location>
        <begin position="378"/>
        <end position="380"/>
    </location>
    <ligand>
        <name>L-glutamate</name>
        <dbReference type="ChEBI" id="CHEBI:29985"/>
    </ligand>
</feature>
<feature type="binding site" evidence="2">
    <location>
        <position position="402"/>
    </location>
    <ligand>
        <name>L-glutamate</name>
        <dbReference type="ChEBI" id="CHEBI:29985"/>
    </ligand>
</feature>
<accession>A0AAD4MY15</accession>
<dbReference type="GO" id="GO:0006751">
    <property type="term" value="P:glutathione catabolic process"/>
    <property type="evidence" value="ECO:0007669"/>
    <property type="project" value="InterPro"/>
</dbReference>
<gene>
    <name evidence="3" type="ORF">DdX_11508</name>
</gene>
<proteinExistence type="predicted"/>
<dbReference type="PRINTS" id="PR01210">
    <property type="entry name" value="GGTRANSPTASE"/>
</dbReference>
<comment type="caution">
    <text evidence="3">The sequence shown here is derived from an EMBL/GenBank/DDBJ whole genome shotgun (WGS) entry which is preliminary data.</text>
</comment>
<dbReference type="FunFam" id="3.60.20.40:FF:000006">
    <property type="entry name" value="Protein CBG05566"/>
    <property type="match status" value="1"/>
</dbReference>
<organism evidence="3 4">
    <name type="scientific">Ditylenchus destructor</name>
    <dbReference type="NCBI Taxonomy" id="166010"/>
    <lineage>
        <taxon>Eukaryota</taxon>
        <taxon>Metazoa</taxon>
        <taxon>Ecdysozoa</taxon>
        <taxon>Nematoda</taxon>
        <taxon>Chromadorea</taxon>
        <taxon>Rhabditida</taxon>
        <taxon>Tylenchina</taxon>
        <taxon>Tylenchomorpha</taxon>
        <taxon>Sphaerularioidea</taxon>
        <taxon>Anguinidae</taxon>
        <taxon>Anguininae</taxon>
        <taxon>Ditylenchus</taxon>
    </lineage>
</organism>
<evidence type="ECO:0000256" key="1">
    <source>
        <dbReference type="PIRSR" id="PIRSR600101-1"/>
    </source>
</evidence>
<feature type="binding site" evidence="2">
    <location>
        <begin position="430"/>
        <end position="431"/>
    </location>
    <ligand>
        <name>L-glutamate</name>
        <dbReference type="ChEBI" id="CHEBI:29985"/>
    </ligand>
</feature>
<dbReference type="PANTHER" id="PTHR11686:SF9">
    <property type="entry name" value="RE13973P"/>
    <property type="match status" value="1"/>
</dbReference>
<dbReference type="Gene3D" id="1.10.246.130">
    <property type="match status" value="1"/>
</dbReference>
<dbReference type="Proteomes" id="UP001201812">
    <property type="component" value="Unassembled WGS sequence"/>
</dbReference>
<dbReference type="Gene3D" id="3.60.20.40">
    <property type="match status" value="1"/>
</dbReference>
<dbReference type="SUPFAM" id="SSF56235">
    <property type="entry name" value="N-terminal nucleophile aminohydrolases (Ntn hydrolases)"/>
    <property type="match status" value="1"/>
</dbReference>
<dbReference type="AlphaFoldDB" id="A0AAD4MY15"/>
<sequence>MDKFSKAAVACDHGLCSEIGRDIMIQGGNAVDATIASLFCLGVTNPHNSGLGGGFIMTLYNRTTKTCTVIDARETAPQASSRDMYKDENASQVGHFAVATPGELHGYWAAYQKFGSGRVTWADLIKPSIELARNGVPVSENLAKVLDFKENKAKIPLKNMPSMSEWFNQSTGHVYKFGDIIKRKSLAKTLEKLANNRNPVQLFYEGDMADIIVEDMQRNGGIITKKDLHDYRPKLHDAPLISTEFAGSYVMCGPPPPSSFAVMQSIATVIAKKFCDSDGKCSASQDDPKFHHWSIEAQKFAYLRRTELGDVDFVPEAKILAHNLTTNEYLEYLFGRIPSHSMSQSYYNDTHYAQNEDHGTVHVSALDPEGNGVSATSTINRWFGAVVETAQLGIVWNCEMDDFSSPNRSNGFGLPPSPQNYILPNKRPMSSMSPTIVYNQNSGDVKMVIGAAGGSKIIAAVAKVIVRVLTMNETIKQAIDAPNLFNQFVPNTTVYEEHTPKELTEDLVKMFGQDVRNFTSDDDRGIVQAIYRSDDGFLYANGDFRRASNVHPGGF</sequence>
<evidence type="ECO:0000313" key="4">
    <source>
        <dbReference type="Proteomes" id="UP001201812"/>
    </source>
</evidence>
<keyword evidence="4" id="KW-1185">Reference proteome</keyword>
<dbReference type="Pfam" id="PF01019">
    <property type="entry name" value="G_glu_transpept"/>
    <property type="match status" value="1"/>
</dbReference>
<dbReference type="InterPro" id="IPR043137">
    <property type="entry name" value="GGT_ssub_C"/>
</dbReference>